<evidence type="ECO:0000313" key="1">
    <source>
        <dbReference type="EMBL" id="KAG5390673.1"/>
    </source>
</evidence>
<dbReference type="EMBL" id="JADBGQ010000007">
    <property type="protein sequence ID" value="KAG5390673.1"/>
    <property type="molecule type" value="Genomic_DNA"/>
</dbReference>
<dbReference type="InterPro" id="IPR044180">
    <property type="entry name" value="FKBP18-like"/>
</dbReference>
<organism evidence="1 2">
    <name type="scientific">Brassica rapa subsp. trilocularis</name>
    <dbReference type="NCBI Taxonomy" id="1813537"/>
    <lineage>
        <taxon>Eukaryota</taxon>
        <taxon>Viridiplantae</taxon>
        <taxon>Streptophyta</taxon>
        <taxon>Embryophyta</taxon>
        <taxon>Tracheophyta</taxon>
        <taxon>Spermatophyta</taxon>
        <taxon>Magnoliopsida</taxon>
        <taxon>eudicotyledons</taxon>
        <taxon>Gunneridae</taxon>
        <taxon>Pentapetalae</taxon>
        <taxon>rosids</taxon>
        <taxon>malvids</taxon>
        <taxon>Brassicales</taxon>
        <taxon>Brassicaceae</taxon>
        <taxon>Brassiceae</taxon>
        <taxon>Brassica</taxon>
    </lineage>
</organism>
<dbReference type="SUPFAM" id="SSF54534">
    <property type="entry name" value="FKBP-like"/>
    <property type="match status" value="1"/>
</dbReference>
<accession>A0ABQ7LYD2</accession>
<dbReference type="InterPro" id="IPR046357">
    <property type="entry name" value="PPIase_dom_sf"/>
</dbReference>
<evidence type="ECO:0000313" key="2">
    <source>
        <dbReference type="Proteomes" id="UP000823674"/>
    </source>
</evidence>
<protein>
    <recommendedName>
        <fullName evidence="3">Peptidylprolyl isomerase</fullName>
    </recommendedName>
</protein>
<proteinExistence type="predicted"/>
<reference evidence="1 2" key="1">
    <citation type="submission" date="2021-03" db="EMBL/GenBank/DDBJ databases">
        <authorList>
            <person name="King G.J."/>
            <person name="Bancroft I."/>
            <person name="Baten A."/>
            <person name="Bloomfield J."/>
            <person name="Borpatragohain P."/>
            <person name="He Z."/>
            <person name="Irish N."/>
            <person name="Irwin J."/>
            <person name="Liu K."/>
            <person name="Mauleon R.P."/>
            <person name="Moore J."/>
            <person name="Morris R."/>
            <person name="Ostergaard L."/>
            <person name="Wang B."/>
            <person name="Wells R."/>
        </authorList>
    </citation>
    <scope>NUCLEOTIDE SEQUENCE [LARGE SCALE GENOMIC DNA]</scope>
    <source>
        <strain evidence="1">R-o-18</strain>
        <tissue evidence="1">Leaf</tissue>
    </source>
</reference>
<dbReference type="Gene3D" id="3.10.50.40">
    <property type="match status" value="1"/>
</dbReference>
<sequence length="155" mass="16700">MNIPLEETSAEGLKFYDIEEGKGPAATQGSTAQVSLMTKPILVNTTVDIKVLAFTLFRCILIAVTEASLQSPPESIAQPYKFKVESTPGKERKREFVDSPNGLFSAQAAPKPPPAITVIVSPEAGYGQKGMNEIPAGATFELNIELLQVTPHEEK</sequence>
<keyword evidence="2" id="KW-1185">Reference proteome</keyword>
<dbReference type="PANTHER" id="PTHR47862">
    <property type="entry name" value="PEPTIDYL-PROLYL CIS-TRANS ISOMERASE FKBP18, CHLOROPLASTIC"/>
    <property type="match status" value="1"/>
</dbReference>
<name>A0ABQ7LYD2_BRACM</name>
<evidence type="ECO:0008006" key="3">
    <source>
        <dbReference type="Google" id="ProtNLM"/>
    </source>
</evidence>
<comment type="caution">
    <text evidence="1">The sequence shown here is derived from an EMBL/GenBank/DDBJ whole genome shotgun (WGS) entry which is preliminary data.</text>
</comment>
<gene>
    <name evidence="1" type="primary">A08g510150.1_BraROA</name>
    <name evidence="1" type="ORF">IGI04_032214</name>
</gene>
<dbReference type="PANTHER" id="PTHR47862:SF1">
    <property type="entry name" value="PEPTIDYL-PROLYL CIS-TRANS ISOMERASE FKBP18, CHLOROPLASTIC"/>
    <property type="match status" value="1"/>
</dbReference>
<dbReference type="Proteomes" id="UP000823674">
    <property type="component" value="Chromosome A08"/>
</dbReference>